<dbReference type="EMBL" id="NAJQ01000152">
    <property type="protein sequence ID" value="TKA76830.1"/>
    <property type="molecule type" value="Genomic_DNA"/>
</dbReference>
<evidence type="ECO:0000313" key="2">
    <source>
        <dbReference type="EMBL" id="TKA76830.1"/>
    </source>
</evidence>
<sequence>MDRSRGSSIYSNDSSRKPTYLDYRSSVDTGSRPGSVRAARDYVESLSSAPSRAPPPAPSISSSPPPAPSISSSSSRPSSRPSYMNYQNGSPKSSRRIDLPEVQTGASNAATAGMQVSAPRHHGTLLVLIVAEVYPQTMHFLSTWLKRWPFTAISVVGTHKYEAEIKQLKMEIYGLTGKLGREVNVHTHLQAEWNSREMGATFGMLHSASTPDRDVRGVLCCISYGNVGSVETNVLGLAEAELEESWRQSVGCLHTVSTAIIPRLRESDRPEGEMFLVLESSERSLAANLNKAACDALLNQLRTGYASERLTIDYAERVLLPEPELPELAGRVDGHQNGYAADEMDFAASESPTKLWAMWQNEVGG</sequence>
<evidence type="ECO:0000313" key="3">
    <source>
        <dbReference type="Proteomes" id="UP000309340"/>
    </source>
</evidence>
<gene>
    <name evidence="2" type="ORF">B0A55_04644</name>
</gene>
<feature type="compositionally biased region" description="Polar residues" evidence="1">
    <location>
        <begin position="1"/>
        <end position="13"/>
    </location>
</feature>
<feature type="compositionally biased region" description="Low complexity" evidence="1">
    <location>
        <begin position="69"/>
        <end position="82"/>
    </location>
</feature>
<dbReference type="Proteomes" id="UP000309340">
    <property type="component" value="Unassembled WGS sequence"/>
</dbReference>
<evidence type="ECO:0000256" key="1">
    <source>
        <dbReference type="SAM" id="MobiDB-lite"/>
    </source>
</evidence>
<proteinExistence type="predicted"/>
<organism evidence="2 3">
    <name type="scientific">Friedmanniomyces simplex</name>
    <dbReference type="NCBI Taxonomy" id="329884"/>
    <lineage>
        <taxon>Eukaryota</taxon>
        <taxon>Fungi</taxon>
        <taxon>Dikarya</taxon>
        <taxon>Ascomycota</taxon>
        <taxon>Pezizomycotina</taxon>
        <taxon>Dothideomycetes</taxon>
        <taxon>Dothideomycetidae</taxon>
        <taxon>Mycosphaerellales</taxon>
        <taxon>Teratosphaeriaceae</taxon>
        <taxon>Friedmanniomyces</taxon>
    </lineage>
</organism>
<reference evidence="2 3" key="1">
    <citation type="submission" date="2017-03" db="EMBL/GenBank/DDBJ databases">
        <title>Genomes of endolithic fungi from Antarctica.</title>
        <authorList>
            <person name="Coleine C."/>
            <person name="Masonjones S."/>
            <person name="Stajich J.E."/>
        </authorList>
    </citation>
    <scope>NUCLEOTIDE SEQUENCE [LARGE SCALE GENOMIC DNA]</scope>
    <source>
        <strain evidence="2 3">CCFEE 5184</strain>
    </source>
</reference>
<protein>
    <submittedName>
        <fullName evidence="2">Uncharacterized protein</fullName>
    </submittedName>
</protein>
<feature type="compositionally biased region" description="Pro residues" evidence="1">
    <location>
        <begin position="52"/>
        <end position="68"/>
    </location>
</feature>
<accession>A0A4U0XID2</accession>
<dbReference type="AlphaFoldDB" id="A0A4U0XID2"/>
<name>A0A4U0XID2_9PEZI</name>
<feature type="region of interest" description="Disordered" evidence="1">
    <location>
        <begin position="1"/>
        <end position="99"/>
    </location>
</feature>
<keyword evidence="3" id="KW-1185">Reference proteome</keyword>
<comment type="caution">
    <text evidence="2">The sequence shown here is derived from an EMBL/GenBank/DDBJ whole genome shotgun (WGS) entry which is preliminary data.</text>
</comment>
<dbReference type="OrthoDB" id="3891008at2759"/>